<dbReference type="CDD" id="cd05398">
    <property type="entry name" value="NT_ClassII-CCAase"/>
    <property type="match status" value="1"/>
</dbReference>
<evidence type="ECO:0000256" key="8">
    <source>
        <dbReference type="ARBA" id="ARBA00022840"/>
    </source>
</evidence>
<name>A0A1G2LEN9_9BACT</name>
<evidence type="ECO:0000313" key="16">
    <source>
        <dbReference type="EMBL" id="OHA09279.1"/>
    </source>
</evidence>
<feature type="region of interest" description="Disordered" evidence="12">
    <location>
        <begin position="224"/>
        <end position="257"/>
    </location>
</feature>
<feature type="domain" description="HD" evidence="14">
    <location>
        <begin position="343"/>
        <end position="429"/>
    </location>
</feature>
<dbReference type="GO" id="GO:0046872">
    <property type="term" value="F:metal ion binding"/>
    <property type="evidence" value="ECO:0007669"/>
    <property type="project" value="UniProtKB-KW"/>
</dbReference>
<dbReference type="AlphaFoldDB" id="A0A1G2LEN9"/>
<keyword evidence="10 11" id="KW-0694">RNA-binding</keyword>
<dbReference type="InterPro" id="IPR006674">
    <property type="entry name" value="HD_domain"/>
</dbReference>
<dbReference type="GO" id="GO:0016779">
    <property type="term" value="F:nucleotidyltransferase activity"/>
    <property type="evidence" value="ECO:0007669"/>
    <property type="project" value="UniProtKB-KW"/>
</dbReference>
<evidence type="ECO:0000259" key="15">
    <source>
        <dbReference type="Pfam" id="PF12627"/>
    </source>
</evidence>
<dbReference type="Gene3D" id="1.10.246.80">
    <property type="match status" value="1"/>
</dbReference>
<evidence type="ECO:0000259" key="13">
    <source>
        <dbReference type="Pfam" id="PF01743"/>
    </source>
</evidence>
<reference evidence="16 17" key="1">
    <citation type="journal article" date="2016" name="Nat. Commun.">
        <title>Thousands of microbial genomes shed light on interconnected biogeochemical processes in an aquifer system.</title>
        <authorList>
            <person name="Anantharaman K."/>
            <person name="Brown C.T."/>
            <person name="Hug L.A."/>
            <person name="Sharon I."/>
            <person name="Castelle C.J."/>
            <person name="Probst A.J."/>
            <person name="Thomas B.C."/>
            <person name="Singh A."/>
            <person name="Wilkins M.J."/>
            <person name="Karaoz U."/>
            <person name="Brodie E.L."/>
            <person name="Williams K.H."/>
            <person name="Hubbard S.S."/>
            <person name="Banfield J.F."/>
        </authorList>
    </citation>
    <scope>NUCLEOTIDE SEQUENCE [LARGE SCALE GENOMIC DNA]</scope>
</reference>
<comment type="caution">
    <text evidence="16">The sequence shown here is derived from an EMBL/GenBank/DDBJ whole genome shotgun (WGS) entry which is preliminary data.</text>
</comment>
<dbReference type="InterPro" id="IPR032828">
    <property type="entry name" value="PolyA_RNA-bd"/>
</dbReference>
<dbReference type="Gene3D" id="3.30.460.10">
    <property type="entry name" value="Beta Polymerase, domain 2"/>
    <property type="match status" value="1"/>
</dbReference>
<dbReference type="Pfam" id="PF12627">
    <property type="entry name" value="PolyA_pol_RNAbd"/>
    <property type="match status" value="1"/>
</dbReference>
<dbReference type="InterPro" id="IPR002646">
    <property type="entry name" value="PolA_pol_head_dom"/>
</dbReference>
<keyword evidence="5" id="KW-0479">Metal-binding</keyword>
<dbReference type="PANTHER" id="PTHR47545:SF1">
    <property type="entry name" value="MULTIFUNCTIONAL CCA PROTEIN"/>
    <property type="match status" value="1"/>
</dbReference>
<comment type="cofactor">
    <cofactor evidence="1">
        <name>Mg(2+)</name>
        <dbReference type="ChEBI" id="CHEBI:18420"/>
    </cofactor>
</comment>
<dbReference type="STRING" id="1802281.A3A44_03580"/>
<keyword evidence="9" id="KW-0460">Magnesium</keyword>
<accession>A0A1G2LEN9</accession>
<dbReference type="GO" id="GO:0005524">
    <property type="term" value="F:ATP binding"/>
    <property type="evidence" value="ECO:0007669"/>
    <property type="project" value="UniProtKB-KW"/>
</dbReference>
<keyword evidence="7" id="KW-0692">RNA repair</keyword>
<evidence type="ECO:0000256" key="6">
    <source>
        <dbReference type="ARBA" id="ARBA00022741"/>
    </source>
</evidence>
<protein>
    <recommendedName>
        <fullName evidence="18">HD domain-containing protein</fullName>
    </recommendedName>
</protein>
<dbReference type="InterPro" id="IPR043519">
    <property type="entry name" value="NT_sf"/>
</dbReference>
<evidence type="ECO:0000256" key="3">
    <source>
        <dbReference type="ARBA" id="ARBA00022694"/>
    </source>
</evidence>
<evidence type="ECO:0000256" key="4">
    <source>
        <dbReference type="ARBA" id="ARBA00022695"/>
    </source>
</evidence>
<dbReference type="SUPFAM" id="SSF81891">
    <property type="entry name" value="Poly A polymerase C-terminal region-like"/>
    <property type="match status" value="2"/>
</dbReference>
<dbReference type="Proteomes" id="UP000178977">
    <property type="component" value="Unassembled WGS sequence"/>
</dbReference>
<keyword evidence="3" id="KW-0819">tRNA processing</keyword>
<dbReference type="PANTHER" id="PTHR47545">
    <property type="entry name" value="MULTIFUNCTIONAL CCA PROTEIN"/>
    <property type="match status" value="1"/>
</dbReference>
<dbReference type="InterPro" id="IPR006675">
    <property type="entry name" value="HDIG_dom"/>
</dbReference>
<feature type="domain" description="tRNA nucleotidyltransferase/poly(A) polymerase RNA and SrmB- binding" evidence="15">
    <location>
        <begin position="192"/>
        <end position="229"/>
    </location>
</feature>
<evidence type="ECO:0000256" key="12">
    <source>
        <dbReference type="SAM" id="MobiDB-lite"/>
    </source>
</evidence>
<evidence type="ECO:0000256" key="5">
    <source>
        <dbReference type="ARBA" id="ARBA00022723"/>
    </source>
</evidence>
<dbReference type="EMBL" id="MHQT01000028">
    <property type="protein sequence ID" value="OHA09279.1"/>
    <property type="molecule type" value="Genomic_DNA"/>
</dbReference>
<dbReference type="Pfam" id="PF01743">
    <property type="entry name" value="PolyA_pol"/>
    <property type="match status" value="1"/>
</dbReference>
<evidence type="ECO:0000256" key="2">
    <source>
        <dbReference type="ARBA" id="ARBA00022679"/>
    </source>
</evidence>
<evidence type="ECO:0000313" key="17">
    <source>
        <dbReference type="Proteomes" id="UP000178977"/>
    </source>
</evidence>
<feature type="non-terminal residue" evidence="16">
    <location>
        <position position="534"/>
    </location>
</feature>
<dbReference type="Gene3D" id="1.10.3090.10">
    <property type="entry name" value="cca-adding enzyme, domain 2"/>
    <property type="match status" value="2"/>
</dbReference>
<evidence type="ECO:0000256" key="9">
    <source>
        <dbReference type="ARBA" id="ARBA00022842"/>
    </source>
</evidence>
<gene>
    <name evidence="16" type="ORF">A3A44_03580</name>
</gene>
<feature type="domain" description="Poly A polymerase head" evidence="13">
    <location>
        <begin position="31"/>
        <end position="165"/>
    </location>
</feature>
<evidence type="ECO:0000256" key="10">
    <source>
        <dbReference type="ARBA" id="ARBA00022884"/>
    </source>
</evidence>
<dbReference type="NCBIfam" id="TIGR00277">
    <property type="entry name" value="HDIG"/>
    <property type="match status" value="1"/>
</dbReference>
<dbReference type="GO" id="GO:0003723">
    <property type="term" value="F:RNA binding"/>
    <property type="evidence" value="ECO:0007669"/>
    <property type="project" value="UniProtKB-KW"/>
</dbReference>
<dbReference type="GO" id="GO:0042245">
    <property type="term" value="P:RNA repair"/>
    <property type="evidence" value="ECO:0007669"/>
    <property type="project" value="UniProtKB-KW"/>
</dbReference>
<evidence type="ECO:0008006" key="18">
    <source>
        <dbReference type="Google" id="ProtNLM"/>
    </source>
</evidence>
<keyword evidence="6" id="KW-0547">Nucleotide-binding</keyword>
<comment type="similarity">
    <text evidence="11">Belongs to the tRNA nucleotidyltransferase/poly(A) polymerase family.</text>
</comment>
<keyword evidence="8" id="KW-0067">ATP-binding</keyword>
<keyword evidence="2 11" id="KW-0808">Transferase</keyword>
<dbReference type="Pfam" id="PF01966">
    <property type="entry name" value="HD"/>
    <property type="match status" value="1"/>
</dbReference>
<evidence type="ECO:0000256" key="11">
    <source>
        <dbReference type="RuleBase" id="RU003953"/>
    </source>
</evidence>
<dbReference type="CDD" id="cd00077">
    <property type="entry name" value="HDc"/>
    <property type="match status" value="1"/>
</dbReference>
<dbReference type="SUPFAM" id="SSF81301">
    <property type="entry name" value="Nucleotidyltransferase"/>
    <property type="match status" value="1"/>
</dbReference>
<organism evidence="16 17">
    <name type="scientific">Candidatus Sungbacteria bacterium RIFCSPLOWO2_01_FULL_60_25</name>
    <dbReference type="NCBI Taxonomy" id="1802281"/>
    <lineage>
        <taxon>Bacteria</taxon>
        <taxon>Candidatus Sungiibacteriota</taxon>
    </lineage>
</organism>
<dbReference type="InterPro" id="IPR050124">
    <property type="entry name" value="tRNA_CCA-adding_enzyme"/>
</dbReference>
<sequence>MERPVKRQRDLTIPAEVRAVMQKLIAAGFPAYAVGGSVRDILLGRQPTDWDVATGAAPEEIQALFPESFYANKFFTVTVKTGSADETLAEIEVTTFRSEGRYGDKRHPSEVKPAKTIEEDLARRDFTVNAMALMVSEQGTVNSDQNVRLIDPCGGKRDLDAKLIRAVGDPNERFDEDALRMLRAARFAAELGFAIERKTRAAIAAKAGSLRAISKERIRDEFSKVVMADGGDPSGEKPGPEFGMKSDLPGERHAGPESALNRIGASRAPHQIPNQENRGGGDHLAGAPSAAVGSKLALLERIGAGQAWRGMEMLHELGLLEHIVPELEEGIGCTQNKHHVYTVWEHNMRSLDFAATKGWSLAVRIAALFHDIAKPRTKKGEGPDSTFYNHDSVGGRISAAILARLRYPQDFTEKIARLVRWHLFRYDYEGDAVETTDSSIRRLIRNVGVENIEDLVRVRMCDRIGSGVPKAVPYRLRHFQFRVEKVLREHEAVKVSMLQIRGDDIMRILGIEAGPKVGHVLNALLEEVLDDQKK</sequence>
<evidence type="ECO:0000259" key="14">
    <source>
        <dbReference type="Pfam" id="PF01966"/>
    </source>
</evidence>
<evidence type="ECO:0000256" key="1">
    <source>
        <dbReference type="ARBA" id="ARBA00001946"/>
    </source>
</evidence>
<evidence type="ECO:0000256" key="7">
    <source>
        <dbReference type="ARBA" id="ARBA00022800"/>
    </source>
</evidence>
<dbReference type="InterPro" id="IPR003607">
    <property type="entry name" value="HD/PDEase_dom"/>
</dbReference>
<proteinExistence type="inferred from homology"/>
<keyword evidence="4" id="KW-0548">Nucleotidyltransferase</keyword>
<dbReference type="GO" id="GO:0008033">
    <property type="term" value="P:tRNA processing"/>
    <property type="evidence" value="ECO:0007669"/>
    <property type="project" value="UniProtKB-KW"/>
</dbReference>